<accession>A0A643CL88</accession>
<evidence type="ECO:0000256" key="3">
    <source>
        <dbReference type="ARBA" id="ARBA00022729"/>
    </source>
</evidence>
<gene>
    <name evidence="5" type="ORF">FY207_01980</name>
</gene>
<sequence>MRCAVFKNLPHKRTINSRVSQVKARPATDRSRWRKALGWDATPSSAPPSYVIAENSMITSSLRCLLLRMACVFLMLPSIASGSGPSIAVPWTIREPEMRGFSKMLEHANRGNYKTTQRIAKKLGKEYVVLAQWLRLRHDCVSQEEVNDFKAAHPEWPSPVAHTKTAVMTSISEVKPECGRPRKSAVFLNYSTLPRDALISVANRLLWTKRIRAAEYIANNLGEEGLVTTARISFRRNKKDLGGIDASPVFASMSSDFGLMYDYVSWYIKNRQISEEILHLMSSIPKDQKYRRELWYLYRLYIGDIMYYKLSRFYGAAYALARDCTRLVDASTLPEVHWLLGWIALKCLEDYEAANAHFTDFYNTARTQEYKSKAAYWAGRSAEKLGDADESLGWFRLAALHKTTFYGQLALLQLGVNKVLLDTKSVRYSNLHYLRCRKNLFAKIGYMLSRAQRDDIADLFVQHAIKTTNSPEVAGIITELALASGNTHSALKGAEYIGSKLLLPESLYPQQYLAVHDDHKDIVLSMIRQESKFDKKAKSRSNALGLMQLLPSTAMELARDLQIEYQESNLLDPEYNIMLGHHYLTKLLKTYNNFLVLALAAYNAGPGNVNLWLKNLGDPRQLESPGALAEWIESVPFPETRTYIQRVLANLHVYNGMSGKIMALSRQQNQVFAP</sequence>
<comment type="similarity">
    <text evidence="2">Belongs to the virb1 family.</text>
</comment>
<dbReference type="Gene3D" id="1.10.530.10">
    <property type="match status" value="1"/>
</dbReference>
<name>A0A643CL88_ANAMA</name>
<dbReference type="GO" id="GO:0004553">
    <property type="term" value="F:hydrolase activity, hydrolyzing O-glycosyl compounds"/>
    <property type="evidence" value="ECO:0007669"/>
    <property type="project" value="InterPro"/>
</dbReference>
<comment type="similarity">
    <text evidence="1">Belongs to the transglycosylase Slt family.</text>
</comment>
<comment type="caution">
    <text evidence="5">The sequence shown here is derived from an EMBL/GenBank/DDBJ whole genome shotgun (WGS) entry which is preliminary data.</text>
</comment>
<dbReference type="Gene3D" id="1.25.20.10">
    <property type="entry name" value="Bacterial muramidases"/>
    <property type="match status" value="1"/>
</dbReference>
<dbReference type="InterPro" id="IPR023346">
    <property type="entry name" value="Lysozyme-like_dom_sf"/>
</dbReference>
<proteinExistence type="inferred from homology"/>
<dbReference type="SUPFAM" id="SSF53955">
    <property type="entry name" value="Lysozyme-like"/>
    <property type="match status" value="1"/>
</dbReference>
<dbReference type="AlphaFoldDB" id="A0A643CL88"/>
<evidence type="ECO:0000256" key="1">
    <source>
        <dbReference type="ARBA" id="ARBA00007734"/>
    </source>
</evidence>
<protein>
    <submittedName>
        <fullName evidence="5">Lytic transglycosylase domain-containing protein</fullName>
    </submittedName>
</protein>
<evidence type="ECO:0000313" key="5">
    <source>
        <dbReference type="EMBL" id="KAB0452205.1"/>
    </source>
</evidence>
<dbReference type="Pfam" id="PF01464">
    <property type="entry name" value="SLT"/>
    <property type="match status" value="1"/>
</dbReference>
<feature type="domain" description="Transglycosylase SLT" evidence="4">
    <location>
        <begin position="519"/>
        <end position="617"/>
    </location>
</feature>
<dbReference type="PANTHER" id="PTHR37423">
    <property type="entry name" value="SOLUBLE LYTIC MUREIN TRANSGLYCOSYLASE-RELATED"/>
    <property type="match status" value="1"/>
</dbReference>
<dbReference type="InterPro" id="IPR008939">
    <property type="entry name" value="Lytic_TGlycosylase_superhlx_U"/>
</dbReference>
<dbReference type="CDD" id="cd13401">
    <property type="entry name" value="Slt70-like"/>
    <property type="match status" value="1"/>
</dbReference>
<dbReference type="GO" id="GO:0042597">
    <property type="term" value="C:periplasmic space"/>
    <property type="evidence" value="ECO:0007669"/>
    <property type="project" value="InterPro"/>
</dbReference>
<evidence type="ECO:0000256" key="2">
    <source>
        <dbReference type="ARBA" id="ARBA00009387"/>
    </source>
</evidence>
<reference evidence="5" key="1">
    <citation type="submission" date="2019-08" db="EMBL/GenBank/DDBJ databases">
        <authorList>
            <person name="Amaro Estrada I."/>
            <person name="Quiroz Castaneda R.E."/>
            <person name="Martinez Ocampo F."/>
            <person name="Rodriguez Camarillo S.D."/>
        </authorList>
    </citation>
    <scope>NUCLEOTIDE SEQUENCE</scope>
    <source>
        <strain evidence="5">MEX-30-184-02</strain>
    </source>
</reference>
<dbReference type="SUPFAM" id="SSF48435">
    <property type="entry name" value="Bacterial muramidases"/>
    <property type="match status" value="1"/>
</dbReference>
<dbReference type="EMBL" id="VTCY01000004">
    <property type="protein sequence ID" value="KAB0452205.1"/>
    <property type="molecule type" value="Genomic_DNA"/>
</dbReference>
<keyword evidence="3" id="KW-0732">Signal</keyword>
<dbReference type="InterPro" id="IPR008258">
    <property type="entry name" value="Transglycosylase_SLT_dom_1"/>
</dbReference>
<evidence type="ECO:0000259" key="4">
    <source>
        <dbReference type="Pfam" id="PF01464"/>
    </source>
</evidence>
<dbReference type="PANTHER" id="PTHR37423:SF2">
    <property type="entry name" value="MEMBRANE-BOUND LYTIC MUREIN TRANSGLYCOSYLASE C"/>
    <property type="match status" value="1"/>
</dbReference>
<organism evidence="5">
    <name type="scientific">Anaplasma marginale</name>
    <dbReference type="NCBI Taxonomy" id="770"/>
    <lineage>
        <taxon>Bacteria</taxon>
        <taxon>Pseudomonadati</taxon>
        <taxon>Pseudomonadota</taxon>
        <taxon>Alphaproteobacteria</taxon>
        <taxon>Rickettsiales</taxon>
        <taxon>Anaplasmataceae</taxon>
        <taxon>Anaplasma</taxon>
    </lineage>
</organism>